<evidence type="ECO:0000313" key="3">
    <source>
        <dbReference type="Proteomes" id="UP001606099"/>
    </source>
</evidence>
<evidence type="ECO:0000256" key="1">
    <source>
        <dbReference type="SAM" id="SignalP"/>
    </source>
</evidence>
<dbReference type="Proteomes" id="UP001606099">
    <property type="component" value="Unassembled WGS sequence"/>
</dbReference>
<comment type="caution">
    <text evidence="2">The sequence shown here is derived from an EMBL/GenBank/DDBJ whole genome shotgun (WGS) entry which is preliminary data.</text>
</comment>
<feature type="chain" id="PRO_5047463816" evidence="1">
    <location>
        <begin position="26"/>
        <end position="219"/>
    </location>
</feature>
<keyword evidence="1" id="KW-0732">Signal</keyword>
<organism evidence="2 3">
    <name type="scientific">Roseateles rivi</name>
    <dbReference type="NCBI Taxonomy" id="3299028"/>
    <lineage>
        <taxon>Bacteria</taxon>
        <taxon>Pseudomonadati</taxon>
        <taxon>Pseudomonadota</taxon>
        <taxon>Betaproteobacteria</taxon>
        <taxon>Burkholderiales</taxon>
        <taxon>Sphaerotilaceae</taxon>
        <taxon>Roseateles</taxon>
    </lineage>
</organism>
<feature type="signal peptide" evidence="1">
    <location>
        <begin position="1"/>
        <end position="25"/>
    </location>
</feature>
<dbReference type="EMBL" id="JBIGHZ010000006">
    <property type="protein sequence ID" value="MFG6449604.1"/>
    <property type="molecule type" value="Genomic_DNA"/>
</dbReference>
<proteinExistence type="predicted"/>
<dbReference type="RefSeq" id="WP_394462987.1">
    <property type="nucleotide sequence ID" value="NZ_JBIGHZ010000006.1"/>
</dbReference>
<name>A0ABW7FZ64_9BURK</name>
<keyword evidence="3" id="KW-1185">Reference proteome</keyword>
<gene>
    <name evidence="2" type="ORF">ACG0Z6_15370</name>
</gene>
<reference evidence="2 3" key="1">
    <citation type="submission" date="2024-08" db="EMBL/GenBank/DDBJ databases">
        <authorList>
            <person name="Lu H."/>
        </authorList>
    </citation>
    <scope>NUCLEOTIDE SEQUENCE [LARGE SCALE GENOMIC DNA]</scope>
    <source>
        <strain evidence="2 3">BYS180W</strain>
    </source>
</reference>
<accession>A0ABW7FZ64</accession>
<evidence type="ECO:0000313" key="2">
    <source>
        <dbReference type="EMBL" id="MFG6449604.1"/>
    </source>
</evidence>
<sequence length="219" mass="24213">MHRLASVTAWAALAALTAWGTPALAQPRAVLVSCVGQHALLAQHRALLLTAQDTAATDSQQALQAQAQALGVREPELAQLRQSVAAQAAQLADPELTDDATKQLARELFAQCLRQREPQLADAVLERCEGDLYALPVVLLYRAERLPKREAQADLQRPENQGEDADTRQRTRRMLDFAYQGSGPRPGQEHSWLHERLSDWTAQCLRQSAPATTISEQRR</sequence>
<protein>
    <submittedName>
        <fullName evidence="2">Uncharacterized protein</fullName>
    </submittedName>
</protein>